<dbReference type="Proteomes" id="UP001611415">
    <property type="component" value="Unassembled WGS sequence"/>
</dbReference>
<proteinExistence type="predicted"/>
<feature type="transmembrane region" description="Helical" evidence="1">
    <location>
        <begin position="85"/>
        <end position="105"/>
    </location>
</feature>
<sequence>MSSLSERQTDRALRASLVGATAYVAFCAFAGAIGLVGGGADLGNDVGVRLLFASPAFAAAMLTLLVGVPMSTTAALTLRCDSRATPVGIASGLLLVSWIVVQPFVIGQFDWLQPVFGALGVAICVLAYRLHRHRARHSAPGSTGLAVPA</sequence>
<keyword evidence="3" id="KW-1185">Reference proteome</keyword>
<dbReference type="EMBL" id="JBIRYO010000008">
    <property type="protein sequence ID" value="MFI2474530.1"/>
    <property type="molecule type" value="Genomic_DNA"/>
</dbReference>
<evidence type="ECO:0000256" key="1">
    <source>
        <dbReference type="SAM" id="Phobius"/>
    </source>
</evidence>
<feature type="transmembrane region" description="Helical" evidence="1">
    <location>
        <begin position="111"/>
        <end position="128"/>
    </location>
</feature>
<feature type="transmembrane region" description="Helical" evidence="1">
    <location>
        <begin position="56"/>
        <end position="78"/>
    </location>
</feature>
<keyword evidence="1" id="KW-0812">Transmembrane</keyword>
<keyword evidence="1" id="KW-0472">Membrane</keyword>
<organism evidence="2 3">
    <name type="scientific">Nocardia xishanensis</name>
    <dbReference type="NCBI Taxonomy" id="238964"/>
    <lineage>
        <taxon>Bacteria</taxon>
        <taxon>Bacillati</taxon>
        <taxon>Actinomycetota</taxon>
        <taxon>Actinomycetes</taxon>
        <taxon>Mycobacteriales</taxon>
        <taxon>Nocardiaceae</taxon>
        <taxon>Nocardia</taxon>
    </lineage>
</organism>
<comment type="caution">
    <text evidence="2">The sequence shown here is derived from an EMBL/GenBank/DDBJ whole genome shotgun (WGS) entry which is preliminary data.</text>
</comment>
<gene>
    <name evidence="2" type="ORF">ACH49W_14235</name>
</gene>
<protein>
    <submittedName>
        <fullName evidence="2">Uncharacterized protein</fullName>
    </submittedName>
</protein>
<evidence type="ECO:0000313" key="2">
    <source>
        <dbReference type="EMBL" id="MFI2474530.1"/>
    </source>
</evidence>
<name>A0ABW7X093_9NOCA</name>
<dbReference type="RefSeq" id="WP_357402732.1">
    <property type="nucleotide sequence ID" value="NZ_JBEYCD010000003.1"/>
</dbReference>
<reference evidence="2 3" key="1">
    <citation type="submission" date="2024-10" db="EMBL/GenBank/DDBJ databases">
        <title>The Natural Products Discovery Center: Release of the First 8490 Sequenced Strains for Exploring Actinobacteria Biosynthetic Diversity.</title>
        <authorList>
            <person name="Kalkreuter E."/>
            <person name="Kautsar S.A."/>
            <person name="Yang D."/>
            <person name="Bader C.D."/>
            <person name="Teijaro C.N."/>
            <person name="Fluegel L."/>
            <person name="Davis C.M."/>
            <person name="Simpson J.R."/>
            <person name="Lauterbach L."/>
            <person name="Steele A.D."/>
            <person name="Gui C."/>
            <person name="Meng S."/>
            <person name="Li G."/>
            <person name="Viehrig K."/>
            <person name="Ye F."/>
            <person name="Su P."/>
            <person name="Kiefer A.F."/>
            <person name="Nichols A."/>
            <person name="Cepeda A.J."/>
            <person name="Yan W."/>
            <person name="Fan B."/>
            <person name="Jiang Y."/>
            <person name="Adhikari A."/>
            <person name="Zheng C.-J."/>
            <person name="Schuster L."/>
            <person name="Cowan T.M."/>
            <person name="Smanski M.J."/>
            <person name="Chevrette M.G."/>
            <person name="De Carvalho L.P.S."/>
            <person name="Shen B."/>
        </authorList>
    </citation>
    <scope>NUCLEOTIDE SEQUENCE [LARGE SCALE GENOMIC DNA]</scope>
    <source>
        <strain evidence="2 3">NPDC019275</strain>
    </source>
</reference>
<feature type="transmembrane region" description="Helical" evidence="1">
    <location>
        <begin position="12"/>
        <end position="36"/>
    </location>
</feature>
<keyword evidence="1" id="KW-1133">Transmembrane helix</keyword>
<accession>A0ABW7X093</accession>
<evidence type="ECO:0000313" key="3">
    <source>
        <dbReference type="Proteomes" id="UP001611415"/>
    </source>
</evidence>